<dbReference type="Gramene" id="C.cajan_22196.t">
    <property type="protein sequence ID" value="C.cajan_22196.t.cds1"/>
    <property type="gene ID" value="C.cajan_22196"/>
</dbReference>
<protein>
    <recommendedName>
        <fullName evidence="1">Retrovirus-related Pol polyprotein from transposon TNT 1-94-like beta-barrel domain-containing protein</fullName>
    </recommendedName>
</protein>
<organism evidence="2 3">
    <name type="scientific">Cajanus cajan</name>
    <name type="common">Pigeon pea</name>
    <name type="synonym">Cajanus indicus</name>
    <dbReference type="NCBI Taxonomy" id="3821"/>
    <lineage>
        <taxon>Eukaryota</taxon>
        <taxon>Viridiplantae</taxon>
        <taxon>Streptophyta</taxon>
        <taxon>Embryophyta</taxon>
        <taxon>Tracheophyta</taxon>
        <taxon>Spermatophyta</taxon>
        <taxon>Magnoliopsida</taxon>
        <taxon>eudicotyledons</taxon>
        <taxon>Gunneridae</taxon>
        <taxon>Pentapetalae</taxon>
        <taxon>rosids</taxon>
        <taxon>fabids</taxon>
        <taxon>Fabales</taxon>
        <taxon>Fabaceae</taxon>
        <taxon>Papilionoideae</taxon>
        <taxon>50 kb inversion clade</taxon>
        <taxon>NPAAA clade</taxon>
        <taxon>indigoferoid/millettioid clade</taxon>
        <taxon>Phaseoleae</taxon>
        <taxon>Cajanus</taxon>
    </lineage>
</organism>
<dbReference type="AlphaFoldDB" id="A0A151T079"/>
<accession>A0A151T079</accession>
<feature type="domain" description="Retrovirus-related Pol polyprotein from transposon TNT 1-94-like beta-barrel" evidence="1">
    <location>
        <begin position="6"/>
        <end position="80"/>
    </location>
</feature>
<evidence type="ECO:0000259" key="1">
    <source>
        <dbReference type="Pfam" id="PF22936"/>
    </source>
</evidence>
<proteinExistence type="predicted"/>
<name>A0A151T079_CAJCA</name>
<sequence>LFQKRWLIDSGASSHVSCSLNLFQSYRLVSNKTITLPNKVVVPVVAIGTIFLSDRLVLHNVSYVPQFNFNLLFVSALLEHDDLSITFFKKHFFIQELT</sequence>
<evidence type="ECO:0000313" key="2">
    <source>
        <dbReference type="EMBL" id="KYP60447.1"/>
    </source>
</evidence>
<dbReference type="Proteomes" id="UP000075243">
    <property type="component" value="Chromosome 9"/>
</dbReference>
<dbReference type="EMBL" id="CM003611">
    <property type="protein sequence ID" value="KYP60447.1"/>
    <property type="molecule type" value="Genomic_DNA"/>
</dbReference>
<dbReference type="Pfam" id="PF22936">
    <property type="entry name" value="Pol_BBD"/>
    <property type="match status" value="1"/>
</dbReference>
<reference evidence="2 3" key="1">
    <citation type="journal article" date="2012" name="Nat. Biotechnol.">
        <title>Draft genome sequence of pigeonpea (Cajanus cajan), an orphan legume crop of resource-poor farmers.</title>
        <authorList>
            <person name="Varshney R.K."/>
            <person name="Chen W."/>
            <person name="Li Y."/>
            <person name="Bharti A.K."/>
            <person name="Saxena R.K."/>
            <person name="Schlueter J.A."/>
            <person name="Donoghue M.T."/>
            <person name="Azam S."/>
            <person name="Fan G."/>
            <person name="Whaley A.M."/>
            <person name="Farmer A.D."/>
            <person name="Sheridan J."/>
            <person name="Iwata A."/>
            <person name="Tuteja R."/>
            <person name="Penmetsa R.V."/>
            <person name="Wu W."/>
            <person name="Upadhyaya H.D."/>
            <person name="Yang S.P."/>
            <person name="Shah T."/>
            <person name="Saxena K.B."/>
            <person name="Michael T."/>
            <person name="McCombie W.R."/>
            <person name="Yang B."/>
            <person name="Zhang G."/>
            <person name="Yang H."/>
            <person name="Wang J."/>
            <person name="Spillane C."/>
            <person name="Cook D.R."/>
            <person name="May G.D."/>
            <person name="Xu X."/>
            <person name="Jackson S.A."/>
        </authorList>
    </citation>
    <scope>NUCLEOTIDE SEQUENCE [LARGE SCALE GENOMIC DNA]</scope>
    <source>
        <strain evidence="3">cv. Asha</strain>
    </source>
</reference>
<evidence type="ECO:0000313" key="3">
    <source>
        <dbReference type="Proteomes" id="UP000075243"/>
    </source>
</evidence>
<keyword evidence="3" id="KW-1185">Reference proteome</keyword>
<gene>
    <name evidence="2" type="ORF">KK1_022853</name>
</gene>
<dbReference type="InterPro" id="IPR054722">
    <property type="entry name" value="PolX-like_BBD"/>
</dbReference>
<feature type="non-terminal residue" evidence="2">
    <location>
        <position position="1"/>
    </location>
</feature>